<evidence type="ECO:0000256" key="1">
    <source>
        <dbReference type="ARBA" id="ARBA00022490"/>
    </source>
</evidence>
<comment type="pathway">
    <text evidence="9">Cofactor biosynthesis; coenzyme A biosynthesis; CoA from (R)-pantothenate: step 4/5.</text>
</comment>
<feature type="binding site" evidence="9">
    <location>
        <position position="78"/>
    </location>
    <ligand>
        <name>substrate</name>
    </ligand>
</feature>
<evidence type="ECO:0000259" key="10">
    <source>
        <dbReference type="Pfam" id="PF01467"/>
    </source>
</evidence>
<comment type="subcellular location">
    <subcellularLocation>
        <location evidence="9">Cytoplasm</location>
    </subcellularLocation>
</comment>
<dbReference type="PRINTS" id="PR01020">
    <property type="entry name" value="LPSBIOSNTHSS"/>
</dbReference>
<dbReference type="STRING" id="586411.SAMN05216187_102104"/>
<evidence type="ECO:0000256" key="7">
    <source>
        <dbReference type="ARBA" id="ARBA00022993"/>
    </source>
</evidence>
<dbReference type="AlphaFoldDB" id="A0A1G8W1X4"/>
<evidence type="ECO:0000256" key="3">
    <source>
        <dbReference type="ARBA" id="ARBA00022695"/>
    </source>
</evidence>
<evidence type="ECO:0000313" key="11">
    <source>
        <dbReference type="EMBL" id="SDJ72328.1"/>
    </source>
</evidence>
<evidence type="ECO:0000256" key="9">
    <source>
        <dbReference type="HAMAP-Rule" id="MF_00151"/>
    </source>
</evidence>
<dbReference type="PANTHER" id="PTHR21342:SF1">
    <property type="entry name" value="PHOSPHOPANTETHEINE ADENYLYLTRANSFERASE"/>
    <property type="match status" value="1"/>
</dbReference>
<comment type="cofactor">
    <cofactor evidence="9">
        <name>Mg(2+)</name>
        <dbReference type="ChEBI" id="CHEBI:18420"/>
    </cofactor>
</comment>
<keyword evidence="1 9" id="KW-0963">Cytoplasm</keyword>
<dbReference type="InterPro" id="IPR014729">
    <property type="entry name" value="Rossmann-like_a/b/a_fold"/>
</dbReference>
<accession>A0A1G8W1X4</accession>
<protein>
    <recommendedName>
        <fullName evidence="9">Phosphopantetheine adenylyltransferase</fullName>
        <ecNumber evidence="9">2.7.7.3</ecNumber>
    </recommendedName>
    <alternativeName>
        <fullName evidence="9">Dephospho-CoA pyrophosphorylase</fullName>
    </alternativeName>
    <alternativeName>
        <fullName evidence="9">Pantetheine-phosphate adenylyltransferase</fullName>
        <shortName evidence="9">PPAT</shortName>
    </alternativeName>
</protein>
<dbReference type="FunFam" id="3.40.50.620:FF:000012">
    <property type="entry name" value="Phosphopantetheine adenylyltransferase"/>
    <property type="match status" value="1"/>
</dbReference>
<dbReference type="PANTHER" id="PTHR21342">
    <property type="entry name" value="PHOSPHOPANTETHEINE ADENYLYLTRANSFERASE"/>
    <property type="match status" value="1"/>
</dbReference>
<feature type="binding site" evidence="9">
    <location>
        <begin position="128"/>
        <end position="134"/>
    </location>
    <ligand>
        <name>ATP</name>
        <dbReference type="ChEBI" id="CHEBI:30616"/>
    </ligand>
</feature>
<feature type="binding site" evidence="9">
    <location>
        <position position="103"/>
    </location>
    <ligand>
        <name>ATP</name>
        <dbReference type="ChEBI" id="CHEBI:30616"/>
    </ligand>
</feature>
<feature type="binding site" evidence="9">
    <location>
        <begin position="93"/>
        <end position="95"/>
    </location>
    <ligand>
        <name>ATP</name>
        <dbReference type="ChEBI" id="CHEBI:30616"/>
    </ligand>
</feature>
<keyword evidence="7 9" id="KW-0173">Coenzyme A biosynthesis</keyword>
<evidence type="ECO:0000313" key="12">
    <source>
        <dbReference type="Proteomes" id="UP000242700"/>
    </source>
</evidence>
<comment type="catalytic activity">
    <reaction evidence="8 9">
        <text>(R)-4'-phosphopantetheine + ATP + H(+) = 3'-dephospho-CoA + diphosphate</text>
        <dbReference type="Rhea" id="RHEA:19801"/>
        <dbReference type="ChEBI" id="CHEBI:15378"/>
        <dbReference type="ChEBI" id="CHEBI:30616"/>
        <dbReference type="ChEBI" id="CHEBI:33019"/>
        <dbReference type="ChEBI" id="CHEBI:57328"/>
        <dbReference type="ChEBI" id="CHEBI:61723"/>
        <dbReference type="EC" id="2.7.7.3"/>
    </reaction>
</comment>
<evidence type="ECO:0000256" key="2">
    <source>
        <dbReference type="ARBA" id="ARBA00022679"/>
    </source>
</evidence>
<keyword evidence="5 9" id="KW-0067">ATP-binding</keyword>
<reference evidence="12" key="1">
    <citation type="submission" date="2016-10" db="EMBL/GenBank/DDBJ databases">
        <authorList>
            <person name="Varghese N."/>
            <person name="Submissions S."/>
        </authorList>
    </citation>
    <scope>NUCLEOTIDE SEQUENCE [LARGE SCALE GENOMIC DNA]</scope>
    <source>
        <strain evidence="12">CGMCC 1.8911</strain>
    </source>
</reference>
<dbReference type="Proteomes" id="UP000242700">
    <property type="component" value="Unassembled WGS sequence"/>
</dbReference>
<feature type="binding site" evidence="9">
    <location>
        <position position="46"/>
    </location>
    <ligand>
        <name>substrate</name>
    </ligand>
</feature>
<organism evidence="11 12">
    <name type="scientific">Jeotgalicoccus aerolatus</name>
    <dbReference type="NCBI Taxonomy" id="709510"/>
    <lineage>
        <taxon>Bacteria</taxon>
        <taxon>Bacillati</taxon>
        <taxon>Bacillota</taxon>
        <taxon>Bacilli</taxon>
        <taxon>Bacillales</taxon>
        <taxon>Staphylococcaceae</taxon>
        <taxon>Jeotgalicoccus</taxon>
    </lineage>
</organism>
<dbReference type="SUPFAM" id="SSF52374">
    <property type="entry name" value="Nucleotidylyl transferase"/>
    <property type="match status" value="1"/>
</dbReference>
<dbReference type="NCBIfam" id="TIGR00125">
    <property type="entry name" value="cyt_tran_rel"/>
    <property type="match status" value="1"/>
</dbReference>
<dbReference type="Pfam" id="PF01467">
    <property type="entry name" value="CTP_transf_like"/>
    <property type="match status" value="1"/>
</dbReference>
<keyword evidence="4 9" id="KW-0547">Nucleotide-binding</keyword>
<sequence>MIVTNQKIAVVPGSFDPITYGHLDIIERACKIFDKVYVSVLRNSSKKGLFSPEERIDLISGVTKHLDKVEVIQFDGLLIDFCQQVGADAIIRGLRAVSDFEYEMQLTSMNRKLDSHIETMYIMTNNNYSFISSSIVKEVAKYGGKIEDIVPPLIEDALKEKFKEQ</sequence>
<feature type="binding site" evidence="9">
    <location>
        <position position="22"/>
    </location>
    <ligand>
        <name>ATP</name>
        <dbReference type="ChEBI" id="CHEBI:30616"/>
    </ligand>
</feature>
<evidence type="ECO:0000256" key="6">
    <source>
        <dbReference type="ARBA" id="ARBA00022842"/>
    </source>
</evidence>
<dbReference type="GO" id="GO:0004595">
    <property type="term" value="F:pantetheine-phosphate adenylyltransferase activity"/>
    <property type="evidence" value="ECO:0007669"/>
    <property type="project" value="UniProtKB-UniRule"/>
</dbReference>
<feature type="binding site" evidence="9">
    <location>
        <begin position="14"/>
        <end position="15"/>
    </location>
    <ligand>
        <name>ATP</name>
        <dbReference type="ChEBI" id="CHEBI:30616"/>
    </ligand>
</feature>
<dbReference type="EC" id="2.7.7.3" evidence="9"/>
<dbReference type="UniPathway" id="UPA00241">
    <property type="reaction ID" value="UER00355"/>
</dbReference>
<evidence type="ECO:0000256" key="5">
    <source>
        <dbReference type="ARBA" id="ARBA00022840"/>
    </source>
</evidence>
<dbReference type="InterPro" id="IPR001980">
    <property type="entry name" value="PPAT"/>
</dbReference>
<dbReference type="Gene3D" id="3.40.50.620">
    <property type="entry name" value="HUPs"/>
    <property type="match status" value="1"/>
</dbReference>
<dbReference type="OrthoDB" id="9806661at2"/>
<comment type="subunit">
    <text evidence="9">Homohexamer.</text>
</comment>
<dbReference type="InterPro" id="IPR004821">
    <property type="entry name" value="Cyt_trans-like"/>
</dbReference>
<evidence type="ECO:0000256" key="8">
    <source>
        <dbReference type="ARBA" id="ARBA00029346"/>
    </source>
</evidence>
<comment type="function">
    <text evidence="9">Reversibly transfers an adenylyl group from ATP to 4'-phosphopantetheine, yielding dephospho-CoA (dPCoA) and pyrophosphate.</text>
</comment>
<dbReference type="GO" id="GO:0005524">
    <property type="term" value="F:ATP binding"/>
    <property type="evidence" value="ECO:0007669"/>
    <property type="project" value="UniProtKB-KW"/>
</dbReference>
<dbReference type="NCBIfam" id="TIGR01510">
    <property type="entry name" value="coaD_prev_kdtB"/>
    <property type="match status" value="1"/>
</dbReference>
<dbReference type="GO" id="GO:0005737">
    <property type="term" value="C:cytoplasm"/>
    <property type="evidence" value="ECO:0007669"/>
    <property type="project" value="UniProtKB-SubCell"/>
</dbReference>
<feature type="binding site" evidence="9">
    <location>
        <position position="92"/>
    </location>
    <ligand>
        <name>substrate</name>
    </ligand>
</feature>
<proteinExistence type="inferred from homology"/>
<evidence type="ECO:0000256" key="4">
    <source>
        <dbReference type="ARBA" id="ARBA00022741"/>
    </source>
</evidence>
<keyword evidence="3 9" id="KW-0548">Nucleotidyltransferase</keyword>
<dbReference type="EMBL" id="FNFI01000002">
    <property type="protein sequence ID" value="SDJ72328.1"/>
    <property type="molecule type" value="Genomic_DNA"/>
</dbReference>
<keyword evidence="6 9" id="KW-0460">Magnesium</keyword>
<keyword evidence="2 9" id="KW-0808">Transferase</keyword>
<dbReference type="HAMAP" id="MF_00151">
    <property type="entry name" value="PPAT_bact"/>
    <property type="match status" value="1"/>
</dbReference>
<feature type="binding site" evidence="9">
    <location>
        <position position="14"/>
    </location>
    <ligand>
        <name>substrate</name>
    </ligand>
</feature>
<gene>
    <name evidence="9" type="primary">coaD</name>
    <name evidence="11" type="ORF">SAMN05216187_102104</name>
</gene>
<feature type="site" description="Transition state stabilizer" evidence="9">
    <location>
        <position position="22"/>
    </location>
</feature>
<dbReference type="GO" id="GO:0015937">
    <property type="term" value="P:coenzyme A biosynthetic process"/>
    <property type="evidence" value="ECO:0007669"/>
    <property type="project" value="UniProtKB-UniRule"/>
</dbReference>
<name>A0A1G8W1X4_9STAP</name>
<dbReference type="CDD" id="cd02163">
    <property type="entry name" value="PPAT"/>
    <property type="match status" value="1"/>
</dbReference>
<comment type="similarity">
    <text evidence="9">Belongs to the bacterial CoaD family.</text>
</comment>
<feature type="domain" description="Cytidyltransferase-like" evidence="10">
    <location>
        <begin position="11"/>
        <end position="138"/>
    </location>
</feature>